<gene>
    <name evidence="12" type="ORF">BIW11_07247</name>
</gene>
<dbReference type="InterPro" id="IPR002646">
    <property type="entry name" value="PolA_pol_head_dom"/>
</dbReference>
<dbReference type="GO" id="GO:0000166">
    <property type="term" value="F:nucleotide binding"/>
    <property type="evidence" value="ECO:0007669"/>
    <property type="project" value="UniProtKB-KW"/>
</dbReference>
<evidence type="ECO:0000256" key="4">
    <source>
        <dbReference type="ARBA" id="ARBA00022694"/>
    </source>
</evidence>
<keyword evidence="9" id="KW-0694">RNA-binding</keyword>
<dbReference type="SUPFAM" id="SSF81301">
    <property type="entry name" value="Nucleotidyltransferase"/>
    <property type="match status" value="1"/>
</dbReference>
<dbReference type="GO" id="GO:0000049">
    <property type="term" value="F:tRNA binding"/>
    <property type="evidence" value="ECO:0007669"/>
    <property type="project" value="TreeGrafter"/>
</dbReference>
<dbReference type="PANTHER" id="PTHR46173:SF1">
    <property type="entry name" value="CCA TRNA NUCLEOTIDYLTRANSFERASE 1, MITOCHONDRIAL"/>
    <property type="match status" value="1"/>
</dbReference>
<keyword evidence="13" id="KW-1185">Reference proteome</keyword>
<evidence type="ECO:0000256" key="3">
    <source>
        <dbReference type="ARBA" id="ARBA00022679"/>
    </source>
</evidence>
<dbReference type="InParanoid" id="A0A1V9XUW6"/>
<dbReference type="InterPro" id="IPR050264">
    <property type="entry name" value="Bact_CCA-adding_enz_type3_sf"/>
</dbReference>
<dbReference type="GO" id="GO:0046872">
    <property type="term" value="F:metal ion binding"/>
    <property type="evidence" value="ECO:0007669"/>
    <property type="project" value="UniProtKB-KW"/>
</dbReference>
<feature type="domain" description="tRNA nucleotidyltransferase/poly(A) polymerase RNA and SrmB- binding" evidence="11">
    <location>
        <begin position="239"/>
        <end position="289"/>
    </location>
</feature>
<dbReference type="InterPro" id="IPR032828">
    <property type="entry name" value="PolyA_RNA-bd"/>
</dbReference>
<dbReference type="PANTHER" id="PTHR46173">
    <property type="entry name" value="CCA TRNA NUCLEOTIDYLTRANSFERASE 1, MITOCHONDRIAL"/>
    <property type="match status" value="1"/>
</dbReference>
<evidence type="ECO:0000313" key="13">
    <source>
        <dbReference type="Proteomes" id="UP000192247"/>
    </source>
</evidence>
<keyword evidence="7" id="KW-0547">Nucleotide-binding</keyword>
<proteinExistence type="inferred from homology"/>
<evidence type="ECO:0000256" key="9">
    <source>
        <dbReference type="RuleBase" id="RU003953"/>
    </source>
</evidence>
<dbReference type="CDD" id="cd05398">
    <property type="entry name" value="NT_ClassII-CCAase"/>
    <property type="match status" value="1"/>
</dbReference>
<evidence type="ECO:0000256" key="1">
    <source>
        <dbReference type="ARBA" id="ARBA00001946"/>
    </source>
</evidence>
<feature type="domain" description="Poly A polymerase head" evidence="10">
    <location>
        <begin position="81"/>
        <end position="204"/>
    </location>
</feature>
<dbReference type="FunCoup" id="A0A1V9XUW6">
    <property type="interactions" value="1915"/>
</dbReference>
<evidence type="ECO:0000256" key="6">
    <source>
        <dbReference type="ARBA" id="ARBA00022723"/>
    </source>
</evidence>
<organism evidence="12 13">
    <name type="scientific">Tropilaelaps mercedesae</name>
    <dbReference type="NCBI Taxonomy" id="418985"/>
    <lineage>
        <taxon>Eukaryota</taxon>
        <taxon>Metazoa</taxon>
        <taxon>Ecdysozoa</taxon>
        <taxon>Arthropoda</taxon>
        <taxon>Chelicerata</taxon>
        <taxon>Arachnida</taxon>
        <taxon>Acari</taxon>
        <taxon>Parasitiformes</taxon>
        <taxon>Mesostigmata</taxon>
        <taxon>Gamasina</taxon>
        <taxon>Dermanyssoidea</taxon>
        <taxon>Laelapidae</taxon>
        <taxon>Tropilaelaps</taxon>
    </lineage>
</organism>
<name>A0A1V9XUW6_9ACAR</name>
<evidence type="ECO:0000313" key="12">
    <source>
        <dbReference type="EMBL" id="OQR77223.1"/>
    </source>
</evidence>
<evidence type="ECO:0000256" key="7">
    <source>
        <dbReference type="ARBA" id="ARBA00022741"/>
    </source>
</evidence>
<keyword evidence="5" id="KW-0548">Nucleotidyltransferase</keyword>
<dbReference type="EMBL" id="MNPL01003819">
    <property type="protein sequence ID" value="OQR77223.1"/>
    <property type="molecule type" value="Genomic_DNA"/>
</dbReference>
<dbReference type="AlphaFoldDB" id="A0A1V9XUW6"/>
<dbReference type="Proteomes" id="UP000192247">
    <property type="component" value="Unassembled WGS sequence"/>
</dbReference>
<keyword evidence="6" id="KW-0479">Metal-binding</keyword>
<keyword evidence="3 9" id="KW-0808">Transferase</keyword>
<accession>A0A1V9XUW6</accession>
<evidence type="ECO:0000256" key="2">
    <source>
        <dbReference type="ARBA" id="ARBA00007265"/>
    </source>
</evidence>
<sequence length="476" mass="54878">MSMILRSLPAAPHFVVSTRLRLWFLPIICSRGVKLLRRSSTTPLLGILNTMKIRDDQLKNVITPEMKTLEELFVKNGFEIRIAGGAVRDLLMGSIPQDFDFATTATPDEMKKMFTDEGIRMLNLGGEKHGTITARINDKENFEVTALRIDMVTDGRRAEVEYTTDWHTDANRRDLTVNAMYLSFDGTVYDYFKGIEHLKERKVRFVGNPGYRIQEDYLRILRYFRFYGRLALNENSHDADILEAIRLNANGLSNVSGERLLVEFRKILEGKLYCSLVCLMHELGVTSYLGLPESLDVAEFRRVCQLSDKLAPIAMTRLAALIRTEDEALQLHSRLRLSNFDKNHLLFLVHYREKTPKGADTEDLHFFQELQFTCNIKGASKAEIHRWTQELLKYHGNETLLQKFNAWEIPRFPVKGTKLLDLGLKKGPELGRTLQHLRKIWFESGFELNEEQLLSKVKDIFKEASPEHSSKLQEVP</sequence>
<evidence type="ECO:0000256" key="5">
    <source>
        <dbReference type="ARBA" id="ARBA00022695"/>
    </source>
</evidence>
<dbReference type="Pfam" id="PF12627">
    <property type="entry name" value="PolyA_pol_RNAbd"/>
    <property type="match status" value="1"/>
</dbReference>
<comment type="cofactor">
    <cofactor evidence="1">
        <name>Mg(2+)</name>
        <dbReference type="ChEBI" id="CHEBI:18420"/>
    </cofactor>
</comment>
<dbReference type="InterPro" id="IPR043519">
    <property type="entry name" value="NT_sf"/>
</dbReference>
<dbReference type="Pfam" id="PF01743">
    <property type="entry name" value="PolyA_pol"/>
    <property type="match status" value="1"/>
</dbReference>
<comment type="caution">
    <text evidence="12">The sequence shown here is derived from an EMBL/GenBank/DDBJ whole genome shotgun (WGS) entry which is preliminary data.</text>
</comment>
<dbReference type="GO" id="GO:0016779">
    <property type="term" value="F:nucleotidyltransferase activity"/>
    <property type="evidence" value="ECO:0007669"/>
    <property type="project" value="UniProtKB-KW"/>
</dbReference>
<keyword evidence="8" id="KW-0460">Magnesium</keyword>
<evidence type="ECO:0000259" key="10">
    <source>
        <dbReference type="Pfam" id="PF01743"/>
    </source>
</evidence>
<evidence type="ECO:0000256" key="8">
    <source>
        <dbReference type="ARBA" id="ARBA00022842"/>
    </source>
</evidence>
<dbReference type="GO" id="GO:1990180">
    <property type="term" value="P:mitochondrial tRNA 3'-end processing"/>
    <property type="evidence" value="ECO:0007669"/>
    <property type="project" value="TreeGrafter"/>
</dbReference>
<protein>
    <submittedName>
        <fullName evidence="12">CCA tRNA nucleotidyltransferase 1</fullName>
    </submittedName>
</protein>
<comment type="similarity">
    <text evidence="2 9">Belongs to the tRNA nucleotidyltransferase/poly(A) polymerase family.</text>
</comment>
<dbReference type="SUPFAM" id="SSF81891">
    <property type="entry name" value="Poly A polymerase C-terminal region-like"/>
    <property type="match status" value="1"/>
</dbReference>
<reference evidence="12 13" key="1">
    <citation type="journal article" date="2017" name="Gigascience">
        <title>Draft genome of the honey bee ectoparasitic mite, Tropilaelaps mercedesae, is shaped by the parasitic life history.</title>
        <authorList>
            <person name="Dong X."/>
            <person name="Armstrong S.D."/>
            <person name="Xia D."/>
            <person name="Makepeace B.L."/>
            <person name="Darby A.C."/>
            <person name="Kadowaki T."/>
        </authorList>
    </citation>
    <scope>NUCLEOTIDE SEQUENCE [LARGE SCALE GENOMIC DNA]</scope>
    <source>
        <strain evidence="12">Wuxi-XJTLU</strain>
    </source>
</reference>
<dbReference type="Gene3D" id="3.30.460.10">
    <property type="entry name" value="Beta Polymerase, domain 2"/>
    <property type="match status" value="1"/>
</dbReference>
<dbReference type="GO" id="GO:0001680">
    <property type="term" value="P:tRNA 3'-terminal CCA addition"/>
    <property type="evidence" value="ECO:0007669"/>
    <property type="project" value="TreeGrafter"/>
</dbReference>
<dbReference type="GO" id="GO:0005739">
    <property type="term" value="C:mitochondrion"/>
    <property type="evidence" value="ECO:0007669"/>
    <property type="project" value="TreeGrafter"/>
</dbReference>
<dbReference type="Gene3D" id="1.10.3090.10">
    <property type="entry name" value="cca-adding enzyme, domain 2"/>
    <property type="match status" value="1"/>
</dbReference>
<keyword evidence="4" id="KW-0819">tRNA processing</keyword>
<dbReference type="STRING" id="418985.A0A1V9XUW6"/>
<evidence type="ECO:0000259" key="11">
    <source>
        <dbReference type="Pfam" id="PF12627"/>
    </source>
</evidence>